<feature type="region of interest" description="Disordered" evidence="1">
    <location>
        <begin position="1"/>
        <end position="75"/>
    </location>
</feature>
<reference evidence="2 3" key="1">
    <citation type="submission" date="2017-11" db="EMBL/GenBank/DDBJ databases">
        <title>De novo assembly and phasing of dikaryotic genomes from two isolates of Puccinia coronata f. sp. avenae, the causal agent of oat crown rust.</title>
        <authorList>
            <person name="Miller M.E."/>
            <person name="Zhang Y."/>
            <person name="Omidvar V."/>
            <person name="Sperschneider J."/>
            <person name="Schwessinger B."/>
            <person name="Raley C."/>
            <person name="Palmer J.M."/>
            <person name="Garnica D."/>
            <person name="Upadhyaya N."/>
            <person name="Rathjen J."/>
            <person name="Taylor J.M."/>
            <person name="Park R.F."/>
            <person name="Dodds P.N."/>
            <person name="Hirsch C.D."/>
            <person name="Kianian S.F."/>
            <person name="Figueroa M."/>
        </authorList>
    </citation>
    <scope>NUCLEOTIDE SEQUENCE [LARGE SCALE GENOMIC DNA]</scope>
    <source>
        <strain evidence="2">12SD80</strain>
    </source>
</reference>
<feature type="compositionally biased region" description="Basic and acidic residues" evidence="1">
    <location>
        <begin position="42"/>
        <end position="52"/>
    </location>
</feature>
<comment type="caution">
    <text evidence="2">The sequence shown here is derived from an EMBL/GenBank/DDBJ whole genome shotgun (WGS) entry which is preliminary data.</text>
</comment>
<evidence type="ECO:0000313" key="3">
    <source>
        <dbReference type="Proteomes" id="UP000235392"/>
    </source>
</evidence>
<organism evidence="2 3">
    <name type="scientific">Puccinia coronata f. sp. avenae</name>
    <dbReference type="NCBI Taxonomy" id="200324"/>
    <lineage>
        <taxon>Eukaryota</taxon>
        <taxon>Fungi</taxon>
        <taxon>Dikarya</taxon>
        <taxon>Basidiomycota</taxon>
        <taxon>Pucciniomycotina</taxon>
        <taxon>Pucciniomycetes</taxon>
        <taxon>Pucciniales</taxon>
        <taxon>Pucciniaceae</taxon>
        <taxon>Puccinia</taxon>
    </lineage>
</organism>
<sequence>MAETSHLHPDFCPLQSAPAIGGMPPDAKFGDALGAPPLADHLAPHDSDHDSELPNDPIGDFARATTPPSSQPENVTTELQALLHSGKSTAKFKCHKSLFSFHYGFGMVLNPMASR</sequence>
<dbReference type="Proteomes" id="UP000235392">
    <property type="component" value="Unassembled WGS sequence"/>
</dbReference>
<name>A0A2N5SKT9_9BASI</name>
<evidence type="ECO:0000313" key="2">
    <source>
        <dbReference type="EMBL" id="PLW13876.1"/>
    </source>
</evidence>
<accession>A0A2N5SKT9</accession>
<evidence type="ECO:0000256" key="1">
    <source>
        <dbReference type="SAM" id="MobiDB-lite"/>
    </source>
</evidence>
<gene>
    <name evidence="2" type="ORF">PCASD_19699</name>
</gene>
<dbReference type="EMBL" id="PGCI01000838">
    <property type="protein sequence ID" value="PLW13876.1"/>
    <property type="molecule type" value="Genomic_DNA"/>
</dbReference>
<proteinExistence type="predicted"/>
<dbReference type="AlphaFoldDB" id="A0A2N5SKT9"/>
<feature type="compositionally biased region" description="Polar residues" evidence="1">
    <location>
        <begin position="66"/>
        <end position="75"/>
    </location>
</feature>
<protein>
    <submittedName>
        <fullName evidence="2">Uncharacterized protein</fullName>
    </submittedName>
</protein>